<dbReference type="Gene3D" id="3.20.20.80">
    <property type="entry name" value="Glycosidases"/>
    <property type="match status" value="1"/>
</dbReference>
<dbReference type="GO" id="GO:0008422">
    <property type="term" value="F:beta-glucosidase activity"/>
    <property type="evidence" value="ECO:0007669"/>
    <property type="project" value="TreeGrafter"/>
</dbReference>
<organism evidence="5 6">
    <name type="scientific">Weissella soli</name>
    <dbReference type="NCBI Taxonomy" id="155866"/>
    <lineage>
        <taxon>Bacteria</taxon>
        <taxon>Bacillati</taxon>
        <taxon>Bacillota</taxon>
        <taxon>Bacilli</taxon>
        <taxon>Lactobacillales</taxon>
        <taxon>Lactobacillaceae</taxon>
        <taxon>Weissella</taxon>
    </lineage>
</organism>
<dbReference type="Pfam" id="PF00232">
    <property type="entry name" value="Glyco_hydro_1"/>
    <property type="match status" value="1"/>
</dbReference>
<evidence type="ECO:0000256" key="2">
    <source>
        <dbReference type="ARBA" id="ARBA00022801"/>
    </source>
</evidence>
<keyword evidence="2" id="KW-0378">Hydrolase</keyword>
<dbReference type="PANTHER" id="PTHR10353:SF122">
    <property type="entry name" value="6-PHOSPHO-BETA-GLUCOSIDASE ASCB-RELATED"/>
    <property type="match status" value="1"/>
</dbReference>
<evidence type="ECO:0000256" key="1">
    <source>
        <dbReference type="ARBA" id="ARBA00010838"/>
    </source>
</evidence>
<comment type="similarity">
    <text evidence="1 4">Belongs to the glycosyl hydrolase 1 family.</text>
</comment>
<dbReference type="InterPro" id="IPR017853">
    <property type="entry name" value="GH"/>
</dbReference>
<dbReference type="KEGG" id="wso:WSWS_00466"/>
<keyword evidence="6" id="KW-1185">Reference proteome</keyword>
<dbReference type="PANTHER" id="PTHR10353">
    <property type="entry name" value="GLYCOSYL HYDROLASE"/>
    <property type="match status" value="1"/>
</dbReference>
<protein>
    <submittedName>
        <fullName evidence="5">6-phospho-beta-glucosidase</fullName>
    </submittedName>
</protein>
<dbReference type="InterPro" id="IPR018120">
    <property type="entry name" value="Glyco_hydro_1_AS"/>
</dbReference>
<evidence type="ECO:0000256" key="3">
    <source>
        <dbReference type="ARBA" id="ARBA00023295"/>
    </source>
</evidence>
<dbReference type="GeneID" id="94545671"/>
<dbReference type="FunFam" id="3.20.20.80:FF:000004">
    <property type="entry name" value="Beta-glucosidase 6-phospho-beta-glucosidase"/>
    <property type="match status" value="1"/>
</dbReference>
<evidence type="ECO:0000256" key="4">
    <source>
        <dbReference type="RuleBase" id="RU003690"/>
    </source>
</evidence>
<evidence type="ECO:0000313" key="5">
    <source>
        <dbReference type="EMBL" id="RDL11677.1"/>
    </source>
</evidence>
<sequence length="485" mass="55240">MAYSKQIPTGFPTDFLWGGATSASQFEGGWNLDNKGLTQAEVTPKSEDRRMNIAEATLASIEAAVADTTDARYPKRRGVDFYHRYESDIALLAELGLKAFRLSIAWARIFPKGTESEPNEAGLAFYDKIFDTLNKYGIEPIVTLSHYEMPINLTIERNGWFDRKTIEDFTRYTEVVFQRYHDKVNYWMTFNEINAAQWGFHATGAVDFGLPENEQLSIRYQAIHHQFVASAIAVQQIHALDPDAKIGMMLARMQTYPLTPNPADVQAAQLADQLNLFFADVQVRGEYPEYMNRYFAAHDIVLDFAPEDEATLAAGKVDYMSFSYYTSSTTSVDTHDVTDANMAMAGVNPYLKASDWGWQMDPVGLRITLNELWDRYRKPLFIVENGLGAVDELTSDGQIHDDYRIDYLQQHIEQMKEAIIDGVDLMGYTMWSPIDLISFSTSEMSKRYGVIYVDQDDDGQGTLDRIKKDSFFWYQDVIKTNGENL</sequence>
<dbReference type="SUPFAM" id="SSF51445">
    <property type="entry name" value="(Trans)glycosidases"/>
    <property type="match status" value="1"/>
</dbReference>
<name>A0A288QVF3_9LACO</name>
<reference evidence="5 6" key="1">
    <citation type="submission" date="2018-07" db="EMBL/GenBank/DDBJ databases">
        <title>Genomic Encyclopedia of Type Strains, Phase III (KMG-III): the genomes of soil and plant-associated and newly described type strains.</title>
        <authorList>
            <person name="Whitman W."/>
        </authorList>
    </citation>
    <scope>NUCLEOTIDE SEQUENCE [LARGE SCALE GENOMIC DNA]</scope>
    <source>
        <strain evidence="5 6">CECT 7031</strain>
    </source>
</reference>
<dbReference type="Proteomes" id="UP000254912">
    <property type="component" value="Unassembled WGS sequence"/>
</dbReference>
<dbReference type="GO" id="GO:0016052">
    <property type="term" value="P:carbohydrate catabolic process"/>
    <property type="evidence" value="ECO:0007669"/>
    <property type="project" value="TreeGrafter"/>
</dbReference>
<dbReference type="GO" id="GO:0005829">
    <property type="term" value="C:cytosol"/>
    <property type="evidence" value="ECO:0007669"/>
    <property type="project" value="TreeGrafter"/>
</dbReference>
<dbReference type="PROSITE" id="PS00572">
    <property type="entry name" value="GLYCOSYL_HYDROL_F1_1"/>
    <property type="match status" value="1"/>
</dbReference>
<gene>
    <name evidence="5" type="ORF">DFP99_0095</name>
</gene>
<comment type="caution">
    <text evidence="5">The sequence shown here is derived from an EMBL/GenBank/DDBJ whole genome shotgun (WGS) entry which is preliminary data.</text>
</comment>
<keyword evidence="3" id="KW-0326">Glycosidase</keyword>
<accession>A0A288QVF3</accession>
<dbReference type="RefSeq" id="WP_070229749.1">
    <property type="nucleotide sequence ID" value="NZ_BJYO01000002.1"/>
</dbReference>
<evidence type="ECO:0000313" key="6">
    <source>
        <dbReference type="Proteomes" id="UP000254912"/>
    </source>
</evidence>
<dbReference type="PRINTS" id="PR00131">
    <property type="entry name" value="GLHYDRLASE1"/>
</dbReference>
<dbReference type="EMBL" id="QRAS01000001">
    <property type="protein sequence ID" value="RDL11677.1"/>
    <property type="molecule type" value="Genomic_DNA"/>
</dbReference>
<dbReference type="AlphaFoldDB" id="A0A288QVF3"/>
<proteinExistence type="inferred from homology"/>
<dbReference type="InterPro" id="IPR001360">
    <property type="entry name" value="Glyco_hydro_1"/>
</dbReference>